<comment type="caution">
    <text evidence="1">The sequence shown here is derived from an EMBL/GenBank/DDBJ whole genome shotgun (WGS) entry which is preliminary data.</text>
</comment>
<proteinExistence type="predicted"/>
<organism evidence="1 2">
    <name type="scientific">Gossypium klotzschianum</name>
    <dbReference type="NCBI Taxonomy" id="34286"/>
    <lineage>
        <taxon>Eukaryota</taxon>
        <taxon>Viridiplantae</taxon>
        <taxon>Streptophyta</taxon>
        <taxon>Embryophyta</taxon>
        <taxon>Tracheophyta</taxon>
        <taxon>Spermatophyta</taxon>
        <taxon>Magnoliopsida</taxon>
        <taxon>eudicotyledons</taxon>
        <taxon>Gunneridae</taxon>
        <taxon>Pentapetalae</taxon>
        <taxon>rosids</taxon>
        <taxon>malvids</taxon>
        <taxon>Malvales</taxon>
        <taxon>Malvaceae</taxon>
        <taxon>Malvoideae</taxon>
        <taxon>Gossypium</taxon>
    </lineage>
</organism>
<feature type="non-terminal residue" evidence="1">
    <location>
        <position position="1"/>
    </location>
</feature>
<dbReference type="OrthoDB" id="10476407at2759"/>
<dbReference type="Proteomes" id="UP000593573">
    <property type="component" value="Unassembled WGS sequence"/>
</dbReference>
<name>A0A7J8URV7_9ROSI</name>
<gene>
    <name evidence="1" type="ORF">Goklo_020411</name>
</gene>
<sequence>IGVVAATISTSSSERPIYIPIGDKQKFSPPPRDMEALNKLDLRGKTDENWRDYHKEYIDI</sequence>
<evidence type="ECO:0000313" key="1">
    <source>
        <dbReference type="EMBL" id="MBA0653211.1"/>
    </source>
</evidence>
<keyword evidence="2" id="KW-1185">Reference proteome</keyword>
<accession>A0A7J8URV7</accession>
<dbReference type="EMBL" id="JABFAB010000007">
    <property type="protein sequence ID" value="MBA0653211.1"/>
    <property type="molecule type" value="Genomic_DNA"/>
</dbReference>
<evidence type="ECO:0000313" key="2">
    <source>
        <dbReference type="Proteomes" id="UP000593573"/>
    </source>
</evidence>
<protein>
    <submittedName>
        <fullName evidence="1">Uncharacterized protein</fullName>
    </submittedName>
</protein>
<reference evidence="1 2" key="1">
    <citation type="journal article" date="2019" name="Genome Biol. Evol.">
        <title>Insights into the evolution of the New World diploid cottons (Gossypium, subgenus Houzingenia) based on genome sequencing.</title>
        <authorList>
            <person name="Grover C.E."/>
            <person name="Arick M.A. 2nd"/>
            <person name="Thrash A."/>
            <person name="Conover J.L."/>
            <person name="Sanders W.S."/>
            <person name="Peterson D.G."/>
            <person name="Frelichowski J.E."/>
            <person name="Scheffler J.A."/>
            <person name="Scheffler B.E."/>
            <person name="Wendel J.F."/>
        </authorList>
    </citation>
    <scope>NUCLEOTIDE SEQUENCE [LARGE SCALE GENOMIC DNA]</scope>
    <source>
        <strain evidence="1">57</strain>
        <tissue evidence="1">Leaf</tissue>
    </source>
</reference>
<dbReference type="AlphaFoldDB" id="A0A7J8URV7"/>